<keyword evidence="1" id="KW-0472">Membrane</keyword>
<accession>A0A1H9PKF4</accession>
<name>A0A1H9PKF4_9GAMM</name>
<dbReference type="Proteomes" id="UP000198505">
    <property type="component" value="Unassembled WGS sequence"/>
</dbReference>
<feature type="domain" description="DUF1468" evidence="2">
    <location>
        <begin position="10"/>
        <end position="161"/>
    </location>
</feature>
<feature type="transmembrane region" description="Helical" evidence="1">
    <location>
        <begin position="135"/>
        <end position="156"/>
    </location>
</feature>
<gene>
    <name evidence="3" type="ORF">SAMN04487958_101292</name>
</gene>
<evidence type="ECO:0000256" key="1">
    <source>
        <dbReference type="SAM" id="Phobius"/>
    </source>
</evidence>
<protein>
    <submittedName>
        <fullName evidence="3">Tripartite tricarboxylate transporter TctB family protein</fullName>
    </submittedName>
</protein>
<reference evidence="4" key="1">
    <citation type="submission" date="2016-10" db="EMBL/GenBank/DDBJ databases">
        <authorList>
            <person name="Varghese N."/>
            <person name="Submissions S."/>
        </authorList>
    </citation>
    <scope>NUCLEOTIDE SEQUENCE [LARGE SCALE GENOMIC DNA]</scope>
    <source>
        <strain evidence="4">CGMCC 1.6495</strain>
    </source>
</reference>
<dbReference type="Pfam" id="PF07331">
    <property type="entry name" value="TctB"/>
    <property type="match status" value="1"/>
</dbReference>
<dbReference type="AlphaFoldDB" id="A0A1H9PKF4"/>
<keyword evidence="1" id="KW-0812">Transmembrane</keyword>
<evidence type="ECO:0000313" key="4">
    <source>
        <dbReference type="Proteomes" id="UP000198505"/>
    </source>
</evidence>
<dbReference type="InterPro" id="IPR009936">
    <property type="entry name" value="DUF1468"/>
</dbReference>
<keyword evidence="4" id="KW-1185">Reference proteome</keyword>
<feature type="transmembrane region" description="Helical" evidence="1">
    <location>
        <begin position="39"/>
        <end position="58"/>
    </location>
</feature>
<evidence type="ECO:0000313" key="3">
    <source>
        <dbReference type="EMBL" id="SER48335.1"/>
    </source>
</evidence>
<proteinExistence type="predicted"/>
<keyword evidence="1" id="KW-1133">Transmembrane helix</keyword>
<feature type="transmembrane region" description="Helical" evidence="1">
    <location>
        <begin position="96"/>
        <end position="129"/>
    </location>
</feature>
<dbReference type="RefSeq" id="WP_092824600.1">
    <property type="nucleotide sequence ID" value="NZ_FOGS01000001.1"/>
</dbReference>
<dbReference type="STRING" id="416874.SAMN04487958_101292"/>
<evidence type="ECO:0000259" key="2">
    <source>
        <dbReference type="Pfam" id="PF07331"/>
    </source>
</evidence>
<dbReference type="EMBL" id="FOGS01000001">
    <property type="protein sequence ID" value="SER48335.1"/>
    <property type="molecule type" value="Genomic_DNA"/>
</dbReference>
<organism evidence="3 4">
    <name type="scientific">Vreelandella subterranea</name>
    <dbReference type="NCBI Taxonomy" id="416874"/>
    <lineage>
        <taxon>Bacteria</taxon>
        <taxon>Pseudomonadati</taxon>
        <taxon>Pseudomonadota</taxon>
        <taxon>Gammaproteobacteria</taxon>
        <taxon>Oceanospirillales</taxon>
        <taxon>Halomonadaceae</taxon>
        <taxon>Vreelandella</taxon>
    </lineage>
</organism>
<sequence length="161" mass="17594">MQAKVMTFSAAIILLAIVALIPTLQLPSAEEVSTFIGPRFWPLCLLVALLGLGSFLLLTTWRSRYKKIDEEEESSSEEAGDKADTLVHSLAATRHWWLMLGTVAYTVLMQGIGFLLATIVFTFFCTVLLGARHWGAILATVVVAVVLIQGVFSYLLGIPLP</sequence>